<evidence type="ECO:0000313" key="9">
    <source>
        <dbReference type="Proteomes" id="UP000018559"/>
    </source>
</evidence>
<organism evidence="8 9">
    <name type="scientific">Ligilactobacillus equi DPC 6820</name>
    <dbReference type="NCBI Taxonomy" id="1392007"/>
    <lineage>
        <taxon>Bacteria</taxon>
        <taxon>Bacillati</taxon>
        <taxon>Bacillota</taxon>
        <taxon>Bacilli</taxon>
        <taxon>Lactobacillales</taxon>
        <taxon>Lactobacillaceae</taxon>
        <taxon>Ligilactobacillus</taxon>
    </lineage>
</organism>
<accession>V7HXC8</accession>
<dbReference type="PATRIC" id="fig|1392007.3.peg.634"/>
<dbReference type="SUPFAM" id="SSF102405">
    <property type="entry name" value="MCP/YpsA-like"/>
    <property type="match status" value="1"/>
</dbReference>
<dbReference type="Gene3D" id="2.40.40.20">
    <property type="match status" value="1"/>
</dbReference>
<dbReference type="EMBL" id="AWWH01000066">
    <property type="protein sequence ID" value="ETA74552.1"/>
    <property type="molecule type" value="Genomic_DNA"/>
</dbReference>
<dbReference type="GO" id="GO:0003899">
    <property type="term" value="F:DNA-directed RNA polymerase activity"/>
    <property type="evidence" value="ECO:0007669"/>
    <property type="project" value="UniProtKB-EC"/>
</dbReference>
<evidence type="ECO:0000256" key="2">
    <source>
        <dbReference type="ARBA" id="ARBA00022478"/>
    </source>
</evidence>
<dbReference type="PANTHER" id="PTHR38440">
    <property type="entry name" value="UPF0398 PROTEIN YPSA"/>
    <property type="match status" value="1"/>
</dbReference>
<dbReference type="RefSeq" id="WP_023859267.1">
    <property type="nucleotide sequence ID" value="NZ_AWWH01000066.1"/>
</dbReference>
<keyword evidence="5" id="KW-0804">Transcription</keyword>
<dbReference type="EC" id="2.7.7.6" evidence="1"/>
<evidence type="ECO:0000256" key="6">
    <source>
        <dbReference type="SAM" id="Coils"/>
    </source>
</evidence>
<evidence type="ECO:0000256" key="7">
    <source>
        <dbReference type="SAM" id="MobiDB-lite"/>
    </source>
</evidence>
<dbReference type="GO" id="GO:0006351">
    <property type="term" value="P:DNA-templated transcription"/>
    <property type="evidence" value="ECO:0007669"/>
    <property type="project" value="InterPro"/>
</dbReference>
<evidence type="ECO:0000313" key="8">
    <source>
        <dbReference type="EMBL" id="ETA74552.1"/>
    </source>
</evidence>
<dbReference type="Gene3D" id="3.40.50.450">
    <property type="match status" value="1"/>
</dbReference>
<dbReference type="InterPro" id="IPR037033">
    <property type="entry name" value="DNA-dir_RNAP_su2_hyb_sf"/>
</dbReference>
<evidence type="ECO:0000256" key="1">
    <source>
        <dbReference type="ARBA" id="ARBA00012418"/>
    </source>
</evidence>
<gene>
    <name evidence="8" type="ORF">LEQ_0417c</name>
</gene>
<proteinExistence type="predicted"/>
<comment type="caution">
    <text evidence="8">The sequence shown here is derived from an EMBL/GenBank/DDBJ whole genome shotgun (WGS) entry which is preliminary data.</text>
</comment>
<reference evidence="8 9" key="1">
    <citation type="journal article" date="2014" name="Genome Announc.">
        <title>The Genome of the Predominant Equine Lactobacillus Species, Lactobacillus equi, Is Reflective of Its Lifestyle Adaptations to an Herbivorous Host.</title>
        <authorList>
            <person name="O'Donnell M.M."/>
            <person name="Harris H.M."/>
            <person name="O'Toole P.W."/>
            <person name="Ross R.P."/>
        </authorList>
    </citation>
    <scope>NUCLEOTIDE SEQUENCE [LARGE SCALE GENOMIC DNA]</scope>
    <source>
        <strain evidence="8 9">DPC 6820</strain>
    </source>
</reference>
<keyword evidence="6" id="KW-0175">Coiled coil</keyword>
<evidence type="ECO:0000256" key="5">
    <source>
        <dbReference type="ARBA" id="ARBA00023163"/>
    </source>
</evidence>
<dbReference type="Proteomes" id="UP000018559">
    <property type="component" value="Unassembled WGS sequence"/>
</dbReference>
<feature type="coiled-coil region" evidence="6">
    <location>
        <begin position="1806"/>
        <end position="1833"/>
    </location>
</feature>
<dbReference type="Pfam" id="PF06908">
    <property type="entry name" value="YpsA"/>
    <property type="match status" value="1"/>
</dbReference>
<evidence type="ECO:0000256" key="3">
    <source>
        <dbReference type="ARBA" id="ARBA00022679"/>
    </source>
</evidence>
<protein>
    <recommendedName>
        <fullName evidence="1">DNA-directed RNA polymerase</fullName>
        <ecNumber evidence="1">2.7.7.6</ecNumber>
    </recommendedName>
</protein>
<keyword evidence="3" id="KW-0808">Transferase</keyword>
<name>V7HXC8_9LACO</name>
<keyword evidence="2" id="KW-0240">DNA-directed RNA polymerase</keyword>
<sequence length="2801" mass="313699">MPEKLKISLTGHRPADLYMSRDAFKKFTGLDKNLKDYQIDPNMFYQDPDTKATYTWGNVVDRANNAYNYNNPEWSAFRQDLENKLEQIIAQGNTIEAHSGMALGADTAWAMAILNVKSRHPNQVEFVANIPDENQGSNWPVSSRNFYNQLLSQADRIENTYEMHPEAESMSIPQRLEQRNKDMIGNSQIVFSLWNHMDGGTANGSLDAYNMNGVNSLVRLNPANYGFDIPKVGQLKNTRRNTFYSNRVFKAMRQEELERQKPGYQPQQVSVQYSRNGASAVAEPETPSSQKSNGLSIQDFRSRLAPYMGKKQLNNFIKQYQDLLSNADNDSKKGSGLLPEYDNYQDRTIEIFKALNDAGLSYSLRPTNDKYGRIQVTVNNGESGWLTVYQAVDGFTPKTNAGETVVESKHPEYSFGAYAGPVFSYTDQEGRNNGHEALIADLLTMEGKNPNQFPPSPAENPNAREHAMYDALDDKHKRLLVIAPLAYASGRKLSDFGIDDVELRNNMSASVNRNHYQSFELYQKGTNVRLGNLFKGGEKANNYPIRQRIASRNVYREVLGPNAGEPIKMADGHRWPVESTKERLSYNRVEIASGQVERDLANKFRDAREAYVNTMFYDTGASVQFDEIKEKFDAKFDGLSRFNTMDAVYKAMKDYATSLDESRLLFQKSEDQGNPNTPEYGRKLDFMGIQRVNEKGETLDFSAAADDAKGHAIKVLGDALRESYQNEDNDYDEESFQNYSLLVARNVMGALNDMDNYLGDGFNTYNVLNMARLTTTSDYLAEEKQLTDAFSLSSMADMVVATEDFNKTKLASRMLQFDQQSAITDTSIDWILQHDSKRTLKNIDANGYGMINGEVYDFKTPAYTGKLTKVDPSLYDPNSARSIDSLKEMFDSVKEELAQQNVSPQIYRNNQGQNVQAPMVFLDKNGIVRWSGTRSMVKGSNLTNANGSMNFKEVRANVYGDVGQVFLQDDKGLIHVEEAGHGKGETTFVAGLMAHIDNNSNPNASLAQSVVVKQYGDYLADHLRQTIRRQLVRSNTAGDLSIAEETYDLYKLYHGESDILTKLEPEDLIVSENHPQEVIDALIEQYRVQVKLPDGLRDSMSATGLYNDHNEIIENTHDWIKFRAEQLIVENKRKGNVTGPYTSEQLIEFQKQAINEFKELSYEEKMSLVGTYMSNHGGITVRDISHEDNKGYFSQNVTHNGGSLGIYRYLESLDQIDESGHIKPLVDENGERREVVTPLEKAYPEIKHDLYANPTDRKTIVTHMLLEAHGVNKGTKVMLANLGGLTDEDAGIISKEYAEKAGIPLDMEKERRDAKMVALTEKGNSNVRNLIGKDFYASSRSGKALHYRLTVINDSGLPLAPEDVTSDTTINQDNLALVRVKKDGSYFKLTARGSVYSVKTGENRFAMMDENGNATKVTFGSIARGGRIITDESQRPTTRPLRVGDKISDGSGNKMTIADVIDPDYVNDNPKNFEERQKARLSAIFKQTGAEVVANPYTILSRKNAGQVLRLEETYQGDGSTIKVTDPVTGKDMDLNAQIAEMEFITTNKTAEAGTSFKGRAYSQQMAWADLERGATGIVEEMYGNNYRDLMELKETYRVAGYAFDDNNELGFVDRVVSDDEVTDLRSLLNKGLGINDENGPLKRLLDVSTYGISYDSTVGKYMATKADVKENLLANYKSTEARLIKEDKVIDLLEPDLRFKEEFSNRGGSLKLPVKIELASGAKTDILPIVPPEMRKSHKNENGTVVASEFTSAYDKILKESTAYAFYAYEKEQIEQGNIPFVAADIKVRDKKGKATGQYRHVTAEEQKQQYLNNLNDELSKAEANIQRNALRLSNSVQAKHLGNDDTAAKHGDLRDKILSNKVKDGVTAVMANGSSSCKIDEILVSKKIAKNFKSMEADENGYLHVKGHPDWDMMHVDRQPVWHSTGTLGFKVRVVDGIDGVKMNPAFVGALDGDFDGDNLGILPINSEKGQRDLHTKLSVATNLVNIGTNKNDPDLNLSTGGAWLAGAINSGKIDSLDDKYRLDENGEFKGPKAALNAFYKDKVLNGGTVTIDGSEVELVGYKDRDKYSEEEFAESAMNTMKWLNQEQEECLENAFEHSGVRFDTIDHLAEDLAWSSEKGLKGKTKDLSEALGYMTGVEFEAVDPKKKQEVLAQRASENGTTVEEEQNRIYKKFAQSGYTPEQISNMEAKSGVMSLGNDFDYQSKYSEVNIANAAKSENTGMPGKNEQKLVAALRSGMGLEVALEIAYPQMQGNLQVKHSAEDAVKMIQMFNSQMKLLLNGKADNPRLAFDKVDLNNSKKRYQEELDFAADTFFEGTEDYYKKCLNFNDKSSTAKKFRKNLGLDKEEQTTSFETNYVGNAKSHDTIDNEKYPKFYDDKFDKNDALTADIFVKRYKRLLDEVGVDVDEEGLKVLATYLSDEDPKTTTKSLKEMIIRPIDELVEQKSAPMDYVALKGASAAKNLAIQHGQKQALQGGKPFAPKDYMSKKEFDNYEKKMNNRKNPDIKVPPVPERSKYNLTFNQLINPKTKLEIATAKEDVASYLESDGALKDVSVEEKKAIMDGSYKSPYDNLAQDVATNVIILELSKDDSHEKIFTDKKLNEYIAQTLDTDENQTNQNSKELETMLNDVDLKKAIATQFVKSAKESNFDKQLETKERNSNPYFGSKAKLSEYLAQIEEKQEAAPEVRELSKAPAPSATQTVKDFVQRKVQAFNNSVQSGKEVVSQQISKNKEAVRLYFEGVQRQMQTQPQVAGLQYATASGNVNGFGNGSVPFNNQNDVNSVEIDNNEADDGLSDLIDNV</sequence>
<dbReference type="Gene3D" id="2.40.270.10">
    <property type="entry name" value="DNA-directed RNA polymerase, subunit 2, domain 6"/>
    <property type="match status" value="1"/>
</dbReference>
<dbReference type="GO" id="GO:0000428">
    <property type="term" value="C:DNA-directed RNA polymerase complex"/>
    <property type="evidence" value="ECO:0007669"/>
    <property type="project" value="UniProtKB-KW"/>
</dbReference>
<keyword evidence="4" id="KW-0548">Nucleotidyltransferase</keyword>
<evidence type="ECO:0000256" key="4">
    <source>
        <dbReference type="ARBA" id="ARBA00022695"/>
    </source>
</evidence>
<dbReference type="PANTHER" id="PTHR38440:SF1">
    <property type="entry name" value="UPF0398 PROTEIN SPR0331"/>
    <property type="match status" value="1"/>
</dbReference>
<dbReference type="SUPFAM" id="SSF64484">
    <property type="entry name" value="beta and beta-prime subunits of DNA dependent RNA-polymerase"/>
    <property type="match status" value="1"/>
</dbReference>
<keyword evidence="9" id="KW-1185">Reference proteome</keyword>
<dbReference type="InterPro" id="IPR010697">
    <property type="entry name" value="YspA"/>
</dbReference>
<feature type="region of interest" description="Disordered" evidence="7">
    <location>
        <begin position="273"/>
        <end position="294"/>
    </location>
</feature>
<dbReference type="GO" id="GO:0003677">
    <property type="term" value="F:DNA binding"/>
    <property type="evidence" value="ECO:0007669"/>
    <property type="project" value="InterPro"/>
</dbReference>